<evidence type="ECO:0000313" key="2">
    <source>
        <dbReference type="EMBL" id="AEA71804.1"/>
    </source>
</evidence>
<dbReference type="AlphaFoldDB" id="F2K677"/>
<dbReference type="STRING" id="994484.PSEBR_m1679"/>
<sequence length="81" mass="8451">MPHHSVPRLGSACPNEGIAPWARREGPSMAQRGYPGIHAGMPTPQCLRSASVVNGAPRSTSIARRPDSRPGSCGCTPTGFV</sequence>
<name>F2K677_PSEBN</name>
<reference key="2">
    <citation type="submission" date="2011-03" db="EMBL/GenBank/DDBJ databases">
        <title>Complete Genome Sequence of a beneficial plant roots-associated bacterium Pseudomonas brassicacearum.</title>
        <authorList>
            <person name="Ortet P."/>
            <person name="Barakat M."/>
            <person name="Lalaouna D."/>
            <person name="Fochesato S."/>
            <person name="Barbe V."/>
            <person name="Santaella C."/>
            <person name="Heulin T."/>
            <person name="Achouak W."/>
        </authorList>
    </citation>
    <scope>NUCLEOTIDE SEQUENCE</scope>
    <source>
        <strain>NFM421</strain>
    </source>
</reference>
<dbReference type="EMBL" id="CP002585">
    <property type="protein sequence ID" value="AEA71804.1"/>
    <property type="molecule type" value="Genomic_DNA"/>
</dbReference>
<feature type="region of interest" description="Disordered" evidence="1">
    <location>
        <begin position="1"/>
        <end position="41"/>
    </location>
</feature>
<evidence type="ECO:0000256" key="1">
    <source>
        <dbReference type="SAM" id="MobiDB-lite"/>
    </source>
</evidence>
<evidence type="ECO:0008006" key="4">
    <source>
        <dbReference type="Google" id="ProtNLM"/>
    </source>
</evidence>
<organism evidence="2 3">
    <name type="scientific">Pseudomonas brassicacearum (strain NFM421)</name>
    <dbReference type="NCBI Taxonomy" id="994484"/>
    <lineage>
        <taxon>Bacteria</taxon>
        <taxon>Pseudomonadati</taxon>
        <taxon>Pseudomonadota</taxon>
        <taxon>Gammaproteobacteria</taxon>
        <taxon>Pseudomonadales</taxon>
        <taxon>Pseudomonadaceae</taxon>
        <taxon>Pseudomonas</taxon>
    </lineage>
</organism>
<reference evidence="2 3" key="1">
    <citation type="journal article" date="2011" name="J. Bacteriol.">
        <title>Complete genome sequence of a beneficial plant root-associated bacterium, Pseudomonas brassicacearum.</title>
        <authorList>
            <person name="Ortet P."/>
            <person name="Barakat M."/>
            <person name="Lalaouna D."/>
            <person name="Fochesato S."/>
            <person name="Barbe V."/>
            <person name="Vacherie B."/>
            <person name="Santaella C."/>
            <person name="Heulin T."/>
            <person name="Achouak W."/>
        </authorList>
    </citation>
    <scope>NUCLEOTIDE SEQUENCE [LARGE SCALE GENOMIC DNA]</scope>
    <source>
        <strain evidence="2 3">NFM421</strain>
    </source>
</reference>
<evidence type="ECO:0000313" key="3">
    <source>
        <dbReference type="Proteomes" id="UP000006692"/>
    </source>
</evidence>
<accession>F2K677</accession>
<protein>
    <recommendedName>
        <fullName evidence="4">Nucleoid-structuring protein H-NS</fullName>
    </recommendedName>
</protein>
<dbReference type="KEGG" id="pba:PSEBR_m1679"/>
<dbReference type="HOGENOM" id="CLU_2571134_0_0_6"/>
<gene>
    <name evidence="2" type="ORF">PSEBR_m1679</name>
</gene>
<feature type="region of interest" description="Disordered" evidence="1">
    <location>
        <begin position="57"/>
        <end position="81"/>
    </location>
</feature>
<proteinExistence type="predicted"/>
<dbReference type="Proteomes" id="UP000006692">
    <property type="component" value="Chromosome"/>
</dbReference>